<evidence type="ECO:0000256" key="10">
    <source>
        <dbReference type="RuleBase" id="RU361207"/>
    </source>
</evidence>
<evidence type="ECO:0000256" key="1">
    <source>
        <dbReference type="ARBA" id="ARBA00000439"/>
    </source>
</evidence>
<dbReference type="EMBL" id="DVNC01000060">
    <property type="protein sequence ID" value="HIU54147.1"/>
    <property type="molecule type" value="Genomic_DNA"/>
</dbReference>
<evidence type="ECO:0000313" key="13">
    <source>
        <dbReference type="Proteomes" id="UP000824107"/>
    </source>
</evidence>
<evidence type="ECO:0000256" key="8">
    <source>
        <dbReference type="ARBA" id="ARBA00031423"/>
    </source>
</evidence>
<dbReference type="Gene3D" id="3.20.20.80">
    <property type="entry name" value="Glycosidases"/>
    <property type="match status" value="1"/>
</dbReference>
<evidence type="ECO:0000256" key="4">
    <source>
        <dbReference type="ARBA" id="ARBA00020295"/>
    </source>
</evidence>
<reference evidence="12" key="1">
    <citation type="submission" date="2020-10" db="EMBL/GenBank/DDBJ databases">
        <authorList>
            <person name="Gilroy R."/>
        </authorList>
    </citation>
    <scope>NUCLEOTIDE SEQUENCE</scope>
    <source>
        <strain evidence="12">ChiW3-316</strain>
    </source>
</reference>
<evidence type="ECO:0000256" key="5">
    <source>
        <dbReference type="ARBA" id="ARBA00022676"/>
    </source>
</evidence>
<evidence type="ECO:0000256" key="2">
    <source>
        <dbReference type="ARBA" id="ARBA00005684"/>
    </source>
</evidence>
<dbReference type="GO" id="GO:0005975">
    <property type="term" value="P:carbohydrate metabolic process"/>
    <property type="evidence" value="ECO:0007669"/>
    <property type="project" value="InterPro"/>
</dbReference>
<dbReference type="GO" id="GO:0004134">
    <property type="term" value="F:4-alpha-glucanotransferase activity"/>
    <property type="evidence" value="ECO:0007669"/>
    <property type="project" value="UniProtKB-EC"/>
</dbReference>
<protein>
    <recommendedName>
        <fullName evidence="4 10">4-alpha-glucanotransferase</fullName>
        <ecNumber evidence="3 10">2.4.1.25</ecNumber>
    </recommendedName>
    <alternativeName>
        <fullName evidence="8 10">Amylomaltase</fullName>
    </alternativeName>
    <alternativeName>
        <fullName evidence="9 10">Disproportionating enzyme</fullName>
    </alternativeName>
</protein>
<dbReference type="AlphaFoldDB" id="A0A9D1M5Y6"/>
<evidence type="ECO:0000256" key="3">
    <source>
        <dbReference type="ARBA" id="ARBA00012560"/>
    </source>
</evidence>
<feature type="domain" description="MalQ N-terminal beta-sandwich" evidence="11">
    <location>
        <begin position="69"/>
        <end position="162"/>
    </location>
</feature>
<proteinExistence type="inferred from homology"/>
<comment type="similarity">
    <text evidence="2 10">Belongs to the disproportionating enzyme family.</text>
</comment>
<comment type="catalytic activity">
    <reaction evidence="1 10">
        <text>Transfers a segment of a (1-&gt;4)-alpha-D-glucan to a new position in an acceptor, which may be glucose or a (1-&gt;4)-alpha-D-glucan.</text>
        <dbReference type="EC" id="2.4.1.25"/>
    </reaction>
</comment>
<dbReference type="Pfam" id="PF02446">
    <property type="entry name" value="Glyco_hydro_77"/>
    <property type="match status" value="1"/>
</dbReference>
<keyword evidence="7 10" id="KW-0119">Carbohydrate metabolism</keyword>
<dbReference type="InterPro" id="IPR003385">
    <property type="entry name" value="Glyco_hydro_77"/>
</dbReference>
<dbReference type="PANTHER" id="PTHR32438">
    <property type="entry name" value="4-ALPHA-GLUCANOTRANSFERASE DPE1, CHLOROPLASTIC/AMYLOPLASTIC"/>
    <property type="match status" value="1"/>
</dbReference>
<evidence type="ECO:0000256" key="9">
    <source>
        <dbReference type="ARBA" id="ARBA00031501"/>
    </source>
</evidence>
<dbReference type="NCBIfam" id="TIGR00217">
    <property type="entry name" value="malQ"/>
    <property type="match status" value="1"/>
</dbReference>
<organism evidence="12 13">
    <name type="scientific">Candidatus Scatocola faecipullorum</name>
    <dbReference type="NCBI Taxonomy" id="2840917"/>
    <lineage>
        <taxon>Bacteria</taxon>
        <taxon>Pseudomonadati</taxon>
        <taxon>Pseudomonadota</taxon>
        <taxon>Alphaproteobacteria</taxon>
        <taxon>Rhodospirillales</taxon>
        <taxon>Rhodospirillaceae</taxon>
        <taxon>Rhodospirillaceae incertae sedis</taxon>
        <taxon>Candidatus Scatocola</taxon>
    </lineage>
</organism>
<keyword evidence="6 10" id="KW-0808">Transferase</keyword>
<gene>
    <name evidence="12" type="primary">malQ</name>
    <name evidence="12" type="ORF">IAD20_08735</name>
</gene>
<dbReference type="InterPro" id="IPR017853">
    <property type="entry name" value="GH"/>
</dbReference>
<evidence type="ECO:0000313" key="12">
    <source>
        <dbReference type="EMBL" id="HIU54147.1"/>
    </source>
</evidence>
<dbReference type="PANTHER" id="PTHR32438:SF5">
    <property type="entry name" value="4-ALPHA-GLUCANOTRANSFERASE DPE1, CHLOROPLASTIC_AMYLOPLASTIC"/>
    <property type="match status" value="1"/>
</dbReference>
<dbReference type="Pfam" id="PF21226">
    <property type="entry name" value="MalQ_N"/>
    <property type="match status" value="1"/>
</dbReference>
<accession>A0A9D1M5Y6</accession>
<evidence type="ECO:0000256" key="7">
    <source>
        <dbReference type="ARBA" id="ARBA00023277"/>
    </source>
</evidence>
<name>A0A9D1M5Y6_9PROT</name>
<dbReference type="InterPro" id="IPR048458">
    <property type="entry name" value="MalQ_N"/>
</dbReference>
<reference evidence="12" key="2">
    <citation type="journal article" date="2021" name="PeerJ">
        <title>Extensive microbial diversity within the chicken gut microbiome revealed by metagenomics and culture.</title>
        <authorList>
            <person name="Gilroy R."/>
            <person name="Ravi A."/>
            <person name="Getino M."/>
            <person name="Pursley I."/>
            <person name="Horton D.L."/>
            <person name="Alikhan N.F."/>
            <person name="Baker D."/>
            <person name="Gharbi K."/>
            <person name="Hall N."/>
            <person name="Watson M."/>
            <person name="Adriaenssens E.M."/>
            <person name="Foster-Nyarko E."/>
            <person name="Jarju S."/>
            <person name="Secka A."/>
            <person name="Antonio M."/>
            <person name="Oren A."/>
            <person name="Chaudhuri R.R."/>
            <person name="La Ragione R."/>
            <person name="Hildebrand F."/>
            <person name="Pallen M.J."/>
        </authorList>
    </citation>
    <scope>NUCLEOTIDE SEQUENCE</scope>
    <source>
        <strain evidence="12">ChiW3-316</strain>
    </source>
</reference>
<dbReference type="SUPFAM" id="SSF51445">
    <property type="entry name" value="(Trans)glycosidases"/>
    <property type="match status" value="1"/>
</dbReference>
<keyword evidence="5 10" id="KW-0328">Glycosyltransferase</keyword>
<evidence type="ECO:0000256" key="6">
    <source>
        <dbReference type="ARBA" id="ARBA00022679"/>
    </source>
</evidence>
<sequence>MEELLQQLAGKLGIATRFSDGGLVRKDYEVDDAVVRYIAERLGYKAGNRGEVEKSLADFEKRRWQQTLENIYVVEQGKLQFDAVVPAEQAQSFFALQIENKDTGIRSEVAFEVHPTDETYTIGKTIYVKLLVAITNELPVGYYNLTFTVADKTYKSTLAVAPCRCYENPALADGKIWGYALQLYSLRSERNWGVGDFTDLGNFIRMCARCGADIIGLNPLNVLVHSFPENASPYSSISRLFLNPIYIDVEAVPEFKPEDLSEIADKIAELRQSELIDYAEVYPLKISVLEKLYGRFMADRGSDRRNEFRAFVEAQGDDLHKLALFQTLYDIKSTYIWGGWTAWEDEFQNPNSPAVRKFAEEYADRIRFFKYLQFEADRQFKQASAVVAECGLKVGLYRDLAVGVGKDSAELWSDNDLFIRDVGAGAPPDAFFPAGQKWCLGAFNPYVLKERCYEPFIKILRANMNAAGALRIDHVMGLMRLYIIPDNGDAGTYVMYNFKDMLNIVAIESCRNKCQIVGESIGNVPEGFLETLAEKNIYALSVLWAERKDAGWGDFNAPGEYPEKAFMSVGTHDMAPLRMWWFGYDIELMHSLGLMDEAAKNDTYHKREIDRWKLLSALDANGCWPEDNLRKDNYIYGQGYPEGIEEAVHRFAAKTASKVFLAQLEDILHVEKMQNLPGTDKEHPNWRRKLPVTLEKLEGDIAYIRNIQAIRRER</sequence>
<comment type="caution">
    <text evidence="12">The sequence shown here is derived from an EMBL/GenBank/DDBJ whole genome shotgun (WGS) entry which is preliminary data.</text>
</comment>
<evidence type="ECO:0000259" key="11">
    <source>
        <dbReference type="Pfam" id="PF21226"/>
    </source>
</evidence>
<dbReference type="EC" id="2.4.1.25" evidence="3 10"/>
<dbReference type="Proteomes" id="UP000824107">
    <property type="component" value="Unassembled WGS sequence"/>
</dbReference>